<dbReference type="PROSITE" id="PS50290">
    <property type="entry name" value="PI3_4_KINASE_3"/>
    <property type="match status" value="1"/>
</dbReference>
<dbReference type="Proteomes" id="UP000281553">
    <property type="component" value="Unassembled WGS sequence"/>
</dbReference>
<evidence type="ECO:0000259" key="1">
    <source>
        <dbReference type="PROSITE" id="PS50290"/>
    </source>
</evidence>
<dbReference type="InterPro" id="IPR050517">
    <property type="entry name" value="DDR_Repair_Kinase"/>
</dbReference>
<dbReference type="GO" id="GO:0004674">
    <property type="term" value="F:protein serine/threonine kinase activity"/>
    <property type="evidence" value="ECO:0007669"/>
    <property type="project" value="TreeGrafter"/>
</dbReference>
<dbReference type="InterPro" id="IPR000403">
    <property type="entry name" value="PI3/4_kinase_cat_dom"/>
</dbReference>
<dbReference type="EMBL" id="UYRU01011178">
    <property type="protein sequence ID" value="VDK46575.1"/>
    <property type="molecule type" value="Genomic_DNA"/>
</dbReference>
<dbReference type="GO" id="GO:0031931">
    <property type="term" value="C:TORC1 complex"/>
    <property type="evidence" value="ECO:0007669"/>
    <property type="project" value="TreeGrafter"/>
</dbReference>
<dbReference type="PANTHER" id="PTHR11139:SF9">
    <property type="entry name" value="SERINE_THREONINE-PROTEIN KINASE MTOR"/>
    <property type="match status" value="1"/>
</dbReference>
<dbReference type="SUPFAM" id="SSF56112">
    <property type="entry name" value="Protein kinase-like (PK-like)"/>
    <property type="match status" value="1"/>
</dbReference>
<dbReference type="InterPro" id="IPR011009">
    <property type="entry name" value="Kinase-like_dom_sf"/>
</dbReference>
<dbReference type="GO" id="GO:0031932">
    <property type="term" value="C:TORC2 complex"/>
    <property type="evidence" value="ECO:0007669"/>
    <property type="project" value="TreeGrafter"/>
</dbReference>
<dbReference type="GO" id="GO:0005634">
    <property type="term" value="C:nucleus"/>
    <property type="evidence" value="ECO:0007669"/>
    <property type="project" value="TreeGrafter"/>
</dbReference>
<dbReference type="GO" id="GO:0016242">
    <property type="term" value="P:negative regulation of macroautophagy"/>
    <property type="evidence" value="ECO:0007669"/>
    <property type="project" value="TreeGrafter"/>
</dbReference>
<gene>
    <name evidence="2" type="ORF">DILT_LOCUS1562</name>
</gene>
<keyword evidence="3" id="KW-1185">Reference proteome</keyword>
<dbReference type="OrthoDB" id="2250022at2759"/>
<dbReference type="AlphaFoldDB" id="A0A3P6R0D3"/>
<name>A0A3P6R0D3_DIBLA</name>
<evidence type="ECO:0000313" key="2">
    <source>
        <dbReference type="EMBL" id="VDK46575.1"/>
    </source>
</evidence>
<feature type="domain" description="PI3K/PI4K catalytic" evidence="1">
    <location>
        <begin position="40"/>
        <end position="118"/>
    </location>
</feature>
<dbReference type="GO" id="GO:0038202">
    <property type="term" value="P:TORC1 signaling"/>
    <property type="evidence" value="ECO:0007669"/>
    <property type="project" value="TreeGrafter"/>
</dbReference>
<dbReference type="Pfam" id="PF00454">
    <property type="entry name" value="PI3_PI4_kinase"/>
    <property type="match status" value="1"/>
</dbReference>
<feature type="non-terminal residue" evidence="2">
    <location>
        <position position="118"/>
    </location>
</feature>
<organism evidence="2 3">
    <name type="scientific">Dibothriocephalus latus</name>
    <name type="common">Fish tapeworm</name>
    <name type="synonym">Diphyllobothrium latum</name>
    <dbReference type="NCBI Taxonomy" id="60516"/>
    <lineage>
        <taxon>Eukaryota</taxon>
        <taxon>Metazoa</taxon>
        <taxon>Spiralia</taxon>
        <taxon>Lophotrochozoa</taxon>
        <taxon>Platyhelminthes</taxon>
        <taxon>Cestoda</taxon>
        <taxon>Eucestoda</taxon>
        <taxon>Diphyllobothriidea</taxon>
        <taxon>Diphyllobothriidae</taxon>
        <taxon>Dibothriocephalus</taxon>
    </lineage>
</organism>
<proteinExistence type="predicted"/>
<sequence>MSILELTVTAPRLQAYGKDWQLAVPGSYKPQRPLIRMAGVKNCLTVMTSKQHPRRLTILGSNGQNYVFLLKGHEDTRQDERIMQFFGLVNTLLMSEPETLRRNLTYAPVLSSQSFANF</sequence>
<dbReference type="Gene3D" id="3.30.1010.10">
    <property type="entry name" value="Phosphatidylinositol 3-kinase Catalytic Subunit, Chain A, domain 4"/>
    <property type="match status" value="1"/>
</dbReference>
<evidence type="ECO:0000313" key="3">
    <source>
        <dbReference type="Proteomes" id="UP000281553"/>
    </source>
</evidence>
<dbReference type="GO" id="GO:0005737">
    <property type="term" value="C:cytoplasm"/>
    <property type="evidence" value="ECO:0007669"/>
    <property type="project" value="TreeGrafter"/>
</dbReference>
<accession>A0A3P6R0D3</accession>
<protein>
    <recommendedName>
        <fullName evidence="1">PI3K/PI4K catalytic domain-containing protein</fullName>
    </recommendedName>
</protein>
<reference evidence="2 3" key="1">
    <citation type="submission" date="2018-11" db="EMBL/GenBank/DDBJ databases">
        <authorList>
            <consortium name="Pathogen Informatics"/>
        </authorList>
    </citation>
    <scope>NUCLEOTIDE SEQUENCE [LARGE SCALE GENOMIC DNA]</scope>
</reference>
<dbReference type="PANTHER" id="PTHR11139">
    <property type="entry name" value="ATAXIA TELANGIECTASIA MUTATED ATM -RELATED"/>
    <property type="match status" value="1"/>
</dbReference>